<dbReference type="KEGG" id="dla:I6G47_16010"/>
<gene>
    <name evidence="1" type="ORF">I6G47_16010</name>
</gene>
<dbReference type="GO" id="GO:0004519">
    <property type="term" value="F:endonuclease activity"/>
    <property type="evidence" value="ECO:0007669"/>
    <property type="project" value="InterPro"/>
</dbReference>
<dbReference type="RefSeq" id="WP_133073862.1">
    <property type="nucleotide sequence ID" value="NZ_CP065748.1"/>
</dbReference>
<proteinExistence type="predicted"/>
<dbReference type="EMBL" id="CP065748">
    <property type="protein sequence ID" value="QPS84470.1"/>
    <property type="molecule type" value="Genomic_DNA"/>
</dbReference>
<dbReference type="GO" id="GO:0003677">
    <property type="term" value="F:DNA binding"/>
    <property type="evidence" value="ECO:0007669"/>
    <property type="project" value="InterPro"/>
</dbReference>
<dbReference type="AlphaFoldDB" id="A0A7T2YYM4"/>
<reference evidence="1 2" key="1">
    <citation type="submission" date="2020-12" db="EMBL/GenBank/DDBJ databases">
        <title>FDA dAtabase for Regulatory Grade micrObial Sequences (FDA-ARGOS): Supporting development and validation of Infectious Disease Dx tests.</title>
        <authorList>
            <person name="Sproer C."/>
            <person name="Gronow S."/>
            <person name="Severitt S."/>
            <person name="Schroder I."/>
            <person name="Tallon L."/>
            <person name="Sadzewicz L."/>
            <person name="Zhao X."/>
            <person name="Boylan J."/>
            <person name="Ott S."/>
            <person name="Bowen H."/>
            <person name="Vavikolanu K."/>
            <person name="Mehta A."/>
            <person name="Aluvathingal J."/>
            <person name="Nadendla S."/>
            <person name="Lowell S."/>
            <person name="Myers T."/>
            <person name="Yan Y."/>
            <person name="Sichtig H."/>
        </authorList>
    </citation>
    <scope>NUCLEOTIDE SEQUENCE [LARGE SCALE GENOMIC DNA]</scope>
    <source>
        <strain evidence="1 2">FDAARGOS_890</strain>
    </source>
</reference>
<accession>A0A7T2YYM4</accession>
<dbReference type="InterPro" id="IPR010270">
    <property type="entry name" value="Phage_P2_GpM"/>
</dbReference>
<evidence type="ECO:0000313" key="1">
    <source>
        <dbReference type="EMBL" id="QPS84470.1"/>
    </source>
</evidence>
<organism evidence="1 2">
    <name type="scientific">Delftia lacustris</name>
    <dbReference type="NCBI Taxonomy" id="558537"/>
    <lineage>
        <taxon>Bacteria</taxon>
        <taxon>Pseudomonadati</taxon>
        <taxon>Pseudomonadota</taxon>
        <taxon>Betaproteobacteria</taxon>
        <taxon>Burkholderiales</taxon>
        <taxon>Comamonadaceae</taxon>
        <taxon>Delftia</taxon>
    </lineage>
</organism>
<protein>
    <submittedName>
        <fullName evidence="1">Terminase</fullName>
    </submittedName>
</protein>
<evidence type="ECO:0000313" key="2">
    <source>
        <dbReference type="Proteomes" id="UP000595064"/>
    </source>
</evidence>
<dbReference type="Pfam" id="PF05944">
    <property type="entry name" value="Phage_term_smal"/>
    <property type="match status" value="1"/>
</dbReference>
<name>A0A7T2YYM4_9BURK</name>
<sequence>MAQTPAQRHRARVLAEEHAAKAAAIDPHGPMQGSEHQLMLATLHAHKATLKNIKAVDNKIAAKVKFLPDFDAYIDGVLQADAGAQDPVLVEVLVWQIDVGNWPRVLELADYALRHQLKMPDQYNRDLPAVVMEETAEAAIAGKLAGPDALVTLAKVDQLTTGLDIHDQVRAKLHKAIGWAAMGKTTTTEVDPKQLELQPVQIALEHLTRAVTLFEKVGVKKDVERLERRLTELQQSDAPT</sequence>
<keyword evidence="2" id="KW-1185">Reference proteome</keyword>
<dbReference type="Proteomes" id="UP000595064">
    <property type="component" value="Chromosome"/>
</dbReference>